<dbReference type="Pfam" id="PF00293">
    <property type="entry name" value="NUDIX"/>
    <property type="match status" value="1"/>
</dbReference>
<dbReference type="PROSITE" id="PS51462">
    <property type="entry name" value="NUDIX"/>
    <property type="match status" value="1"/>
</dbReference>
<dbReference type="GO" id="GO:0016787">
    <property type="term" value="F:hydrolase activity"/>
    <property type="evidence" value="ECO:0007669"/>
    <property type="project" value="UniProtKB-KW"/>
</dbReference>
<dbReference type="AlphaFoldDB" id="A0A1M7RMV0"/>
<organism evidence="7 8">
    <name type="scientific">Cryptosporangium aurantiacum</name>
    <dbReference type="NCBI Taxonomy" id="134849"/>
    <lineage>
        <taxon>Bacteria</taxon>
        <taxon>Bacillati</taxon>
        <taxon>Actinomycetota</taxon>
        <taxon>Actinomycetes</taxon>
        <taxon>Cryptosporangiales</taxon>
        <taxon>Cryptosporangiaceae</taxon>
        <taxon>Cryptosporangium</taxon>
    </lineage>
</organism>
<dbReference type="InterPro" id="IPR020476">
    <property type="entry name" value="Nudix_hydrolase"/>
</dbReference>
<evidence type="ECO:0000313" key="7">
    <source>
        <dbReference type="EMBL" id="SHN47633.1"/>
    </source>
</evidence>
<feature type="domain" description="Nudix hydrolase" evidence="6">
    <location>
        <begin position="11"/>
        <end position="143"/>
    </location>
</feature>
<name>A0A1M7RMV0_9ACTN</name>
<evidence type="ECO:0000259" key="6">
    <source>
        <dbReference type="PROSITE" id="PS51462"/>
    </source>
</evidence>
<dbReference type="CDD" id="cd18876">
    <property type="entry name" value="NUDIX_Hydrolase"/>
    <property type="match status" value="1"/>
</dbReference>
<gene>
    <name evidence="7" type="ORF">SAMN05443668_12615</name>
</gene>
<evidence type="ECO:0000313" key="8">
    <source>
        <dbReference type="Proteomes" id="UP000184440"/>
    </source>
</evidence>
<dbReference type="PANTHER" id="PTHR43046:SF12">
    <property type="entry name" value="GDP-MANNOSE MANNOSYL HYDROLASE"/>
    <property type="match status" value="1"/>
</dbReference>
<proteinExistence type="inferred from homology"/>
<keyword evidence="4" id="KW-0460">Magnesium</keyword>
<sequence>MVTIDYTATLPTKRAAAAVLFTDGEGRVLLVEPTYKPDWEIPGGAVDLNESPFAAASREVMEELGLAITPGRLLVTDWVPPRGTRTEGLMFVFAGQLREPDLAAIRLPAEELRSWRWCTEAEAEERMSPLLARRVRAALRAADHDSTLYLENGEVVAG</sequence>
<protein>
    <submittedName>
        <fullName evidence="7">ADP-ribose pyrophosphatase YjhB, NUDIX family</fullName>
    </submittedName>
</protein>
<dbReference type="InterPro" id="IPR000086">
    <property type="entry name" value="NUDIX_hydrolase_dom"/>
</dbReference>
<dbReference type="InterPro" id="IPR015797">
    <property type="entry name" value="NUDIX_hydrolase-like_dom_sf"/>
</dbReference>
<evidence type="ECO:0000256" key="4">
    <source>
        <dbReference type="ARBA" id="ARBA00022842"/>
    </source>
</evidence>
<dbReference type="InterPro" id="IPR020084">
    <property type="entry name" value="NUDIX_hydrolase_CS"/>
</dbReference>
<evidence type="ECO:0000256" key="3">
    <source>
        <dbReference type="ARBA" id="ARBA00022801"/>
    </source>
</evidence>
<dbReference type="STRING" id="134849.SAMN05443668_12615"/>
<evidence type="ECO:0000256" key="1">
    <source>
        <dbReference type="ARBA" id="ARBA00001946"/>
    </source>
</evidence>
<dbReference type="PRINTS" id="PR00502">
    <property type="entry name" value="NUDIXFAMILY"/>
</dbReference>
<reference evidence="7 8" key="1">
    <citation type="submission" date="2016-11" db="EMBL/GenBank/DDBJ databases">
        <authorList>
            <person name="Jaros S."/>
            <person name="Januszkiewicz K."/>
            <person name="Wedrychowicz H."/>
        </authorList>
    </citation>
    <scope>NUCLEOTIDE SEQUENCE [LARGE SCALE GENOMIC DNA]</scope>
    <source>
        <strain evidence="7 8">DSM 46144</strain>
    </source>
</reference>
<dbReference type="PANTHER" id="PTHR43046">
    <property type="entry name" value="GDP-MANNOSE MANNOSYL HYDROLASE"/>
    <property type="match status" value="1"/>
</dbReference>
<dbReference type="PROSITE" id="PS00893">
    <property type="entry name" value="NUDIX_BOX"/>
    <property type="match status" value="1"/>
</dbReference>
<dbReference type="SUPFAM" id="SSF55811">
    <property type="entry name" value="Nudix"/>
    <property type="match status" value="1"/>
</dbReference>
<comment type="similarity">
    <text evidence="2 5">Belongs to the Nudix hydrolase family.</text>
</comment>
<evidence type="ECO:0000256" key="5">
    <source>
        <dbReference type="RuleBase" id="RU003476"/>
    </source>
</evidence>
<dbReference type="EMBL" id="FRCS01000026">
    <property type="protein sequence ID" value="SHN47633.1"/>
    <property type="molecule type" value="Genomic_DNA"/>
</dbReference>
<keyword evidence="3 5" id="KW-0378">Hydrolase</keyword>
<evidence type="ECO:0000256" key="2">
    <source>
        <dbReference type="ARBA" id="ARBA00005582"/>
    </source>
</evidence>
<comment type="cofactor">
    <cofactor evidence="1">
        <name>Mg(2+)</name>
        <dbReference type="ChEBI" id="CHEBI:18420"/>
    </cofactor>
</comment>
<accession>A0A1M7RMV0</accession>
<dbReference type="Proteomes" id="UP000184440">
    <property type="component" value="Unassembled WGS sequence"/>
</dbReference>
<keyword evidence="8" id="KW-1185">Reference proteome</keyword>
<dbReference type="Gene3D" id="3.90.79.10">
    <property type="entry name" value="Nucleoside Triphosphate Pyrophosphohydrolase"/>
    <property type="match status" value="1"/>
</dbReference>